<keyword evidence="7" id="KW-1185">Reference proteome</keyword>
<dbReference type="GO" id="GO:0007165">
    <property type="term" value="P:signal transduction"/>
    <property type="evidence" value="ECO:0007669"/>
    <property type="project" value="InterPro"/>
</dbReference>
<comment type="caution">
    <text evidence="6">The sequence shown here is derived from an EMBL/GenBank/DDBJ whole genome shotgun (WGS) entry which is preliminary data.</text>
</comment>
<proteinExistence type="predicted"/>
<dbReference type="InterPro" id="IPR002545">
    <property type="entry name" value="CheW-lke_dom"/>
</dbReference>
<comment type="subcellular location">
    <subcellularLocation>
        <location evidence="1">Cytoplasm</location>
    </subcellularLocation>
</comment>
<dbReference type="Proteomes" id="UP000253034">
    <property type="component" value="Unassembled WGS sequence"/>
</dbReference>
<dbReference type="SUPFAM" id="SSF50341">
    <property type="entry name" value="CheW-like"/>
    <property type="match status" value="1"/>
</dbReference>
<dbReference type="GO" id="GO:0005829">
    <property type="term" value="C:cytosol"/>
    <property type="evidence" value="ECO:0007669"/>
    <property type="project" value="TreeGrafter"/>
</dbReference>
<dbReference type="Pfam" id="PF01584">
    <property type="entry name" value="CheW"/>
    <property type="match status" value="1"/>
</dbReference>
<feature type="domain" description="CheW-like" evidence="5">
    <location>
        <begin position="3"/>
        <end position="143"/>
    </location>
</feature>
<accession>A0A369B554</accession>
<dbReference type="PROSITE" id="PS50851">
    <property type="entry name" value="CHEW"/>
    <property type="match status" value="1"/>
</dbReference>
<evidence type="ECO:0000256" key="3">
    <source>
        <dbReference type="ARBA" id="ARBA00022490"/>
    </source>
</evidence>
<dbReference type="Gene3D" id="2.40.50.180">
    <property type="entry name" value="CheA-289, Domain 4"/>
    <property type="match status" value="1"/>
</dbReference>
<evidence type="ECO:0000256" key="4">
    <source>
        <dbReference type="ARBA" id="ARBA00022500"/>
    </source>
</evidence>
<evidence type="ECO:0000313" key="6">
    <source>
        <dbReference type="EMBL" id="RCX16649.1"/>
    </source>
</evidence>
<evidence type="ECO:0000256" key="2">
    <source>
        <dbReference type="ARBA" id="ARBA00021483"/>
    </source>
</evidence>
<dbReference type="PANTHER" id="PTHR22617:SF23">
    <property type="entry name" value="CHEMOTAXIS PROTEIN CHEW"/>
    <property type="match status" value="1"/>
</dbReference>
<protein>
    <recommendedName>
        <fullName evidence="2">Chemotaxis protein CheW</fullName>
    </recommendedName>
</protein>
<dbReference type="RefSeq" id="WP_114297815.1">
    <property type="nucleotide sequence ID" value="NZ_QPJT01000010.1"/>
</dbReference>
<dbReference type="OrthoDB" id="9794382at2"/>
<dbReference type="AlphaFoldDB" id="A0A369B554"/>
<evidence type="ECO:0000256" key="1">
    <source>
        <dbReference type="ARBA" id="ARBA00004496"/>
    </source>
</evidence>
<dbReference type="Gene3D" id="2.30.30.40">
    <property type="entry name" value="SH3 Domains"/>
    <property type="match status" value="1"/>
</dbReference>
<reference evidence="6 7" key="1">
    <citation type="submission" date="2018-07" db="EMBL/GenBank/DDBJ databases">
        <title>Genomic Encyclopedia of Type Strains, Phase IV (KMG-IV): sequencing the most valuable type-strain genomes for metagenomic binning, comparative biology and taxonomic classification.</title>
        <authorList>
            <person name="Goeker M."/>
        </authorList>
    </citation>
    <scope>NUCLEOTIDE SEQUENCE [LARGE SCALE GENOMIC DNA]</scope>
    <source>
        <strain evidence="6 7">DSM 27016</strain>
    </source>
</reference>
<dbReference type="FunFam" id="2.40.50.180:FF:000002">
    <property type="entry name" value="Chemotaxis protein CheW"/>
    <property type="match status" value="1"/>
</dbReference>
<name>A0A369B554_9FIRM</name>
<organism evidence="6 7">
    <name type="scientific">Anaerobacterium chartisolvens</name>
    <dbReference type="NCBI Taxonomy" id="1297424"/>
    <lineage>
        <taxon>Bacteria</taxon>
        <taxon>Bacillati</taxon>
        <taxon>Bacillota</taxon>
        <taxon>Clostridia</taxon>
        <taxon>Eubacteriales</taxon>
        <taxon>Oscillospiraceae</taxon>
        <taxon>Anaerobacterium</taxon>
    </lineage>
</organism>
<sequence>MSELQIVVFSLNNDLCGADTLQIKQIIKYQEVTKMPQMPEFVDGVVNLRGNVVPIINLNKRFSLGDTEITKKTKVLISEVDGQFIGYIVNDVYELMKLEEEEIEVLPDILRQAGNKYLKSVGKKGEKIISILDLSSILDRNELQTLKS</sequence>
<dbReference type="PANTHER" id="PTHR22617">
    <property type="entry name" value="CHEMOTAXIS SENSOR HISTIDINE KINASE-RELATED"/>
    <property type="match status" value="1"/>
</dbReference>
<keyword evidence="3" id="KW-0963">Cytoplasm</keyword>
<dbReference type="InterPro" id="IPR039315">
    <property type="entry name" value="CheW"/>
</dbReference>
<evidence type="ECO:0000313" key="7">
    <source>
        <dbReference type="Proteomes" id="UP000253034"/>
    </source>
</evidence>
<evidence type="ECO:0000259" key="5">
    <source>
        <dbReference type="PROSITE" id="PS50851"/>
    </source>
</evidence>
<dbReference type="SMART" id="SM00260">
    <property type="entry name" value="CheW"/>
    <property type="match status" value="1"/>
</dbReference>
<dbReference type="EMBL" id="QPJT01000010">
    <property type="protein sequence ID" value="RCX16649.1"/>
    <property type="molecule type" value="Genomic_DNA"/>
</dbReference>
<dbReference type="GO" id="GO:0006935">
    <property type="term" value="P:chemotaxis"/>
    <property type="evidence" value="ECO:0007669"/>
    <property type="project" value="UniProtKB-KW"/>
</dbReference>
<keyword evidence="4" id="KW-0145">Chemotaxis</keyword>
<dbReference type="InterPro" id="IPR036061">
    <property type="entry name" value="CheW-like_dom_sf"/>
</dbReference>
<gene>
    <name evidence="6" type="ORF">DFR58_110148</name>
</gene>